<evidence type="ECO:0000256" key="2">
    <source>
        <dbReference type="ARBA" id="ARBA00022475"/>
    </source>
</evidence>
<keyword evidence="8" id="KW-0966">Cell projection</keyword>
<comment type="subcellular location">
    <subcellularLocation>
        <location evidence="1">Cell membrane</location>
    </subcellularLocation>
</comment>
<keyword evidence="9" id="KW-1185">Reference proteome</keyword>
<keyword evidence="2" id="KW-1003">Cell membrane</keyword>
<evidence type="ECO:0000256" key="4">
    <source>
        <dbReference type="ARBA" id="ARBA00022989"/>
    </source>
</evidence>
<name>A0A3S9V0K7_9BACL</name>
<evidence type="ECO:0000313" key="9">
    <source>
        <dbReference type="Proteomes" id="UP000270678"/>
    </source>
</evidence>
<evidence type="ECO:0000313" key="8">
    <source>
        <dbReference type="EMBL" id="AZS16103.1"/>
    </source>
</evidence>
<keyword evidence="5 7" id="KW-0472">Membrane</keyword>
<feature type="region of interest" description="Disordered" evidence="6">
    <location>
        <begin position="157"/>
        <end position="178"/>
    </location>
</feature>
<dbReference type="EMBL" id="CP034346">
    <property type="protein sequence ID" value="AZS16103.1"/>
    <property type="molecule type" value="Genomic_DNA"/>
</dbReference>
<dbReference type="Pfam" id="PF04347">
    <property type="entry name" value="FliO"/>
    <property type="match status" value="1"/>
</dbReference>
<protein>
    <submittedName>
        <fullName evidence="8">Flagellar protein</fullName>
    </submittedName>
</protein>
<keyword evidence="8" id="KW-0969">Cilium</keyword>
<dbReference type="AlphaFoldDB" id="A0A3S9V0K7"/>
<reference evidence="9" key="1">
    <citation type="submission" date="2018-12" db="EMBL/GenBank/DDBJ databases">
        <title>Complete genome sequence of Paenibacillus sp. MBLB1234.</title>
        <authorList>
            <person name="Nam Y.-D."/>
            <person name="Kang J."/>
            <person name="Chung W.-H."/>
            <person name="Park Y.S."/>
        </authorList>
    </citation>
    <scope>NUCLEOTIDE SEQUENCE [LARGE SCALE GENOMIC DNA]</scope>
    <source>
        <strain evidence="9">MBLB1234</strain>
    </source>
</reference>
<dbReference type="GO" id="GO:0016020">
    <property type="term" value="C:membrane"/>
    <property type="evidence" value="ECO:0007669"/>
    <property type="project" value="InterPro"/>
</dbReference>
<evidence type="ECO:0000256" key="1">
    <source>
        <dbReference type="ARBA" id="ARBA00004236"/>
    </source>
</evidence>
<evidence type="ECO:0000256" key="3">
    <source>
        <dbReference type="ARBA" id="ARBA00022692"/>
    </source>
</evidence>
<keyword evidence="4 7" id="KW-1133">Transmembrane helix</keyword>
<keyword evidence="3 7" id="KW-0812">Transmembrane</keyword>
<evidence type="ECO:0000256" key="7">
    <source>
        <dbReference type="SAM" id="Phobius"/>
    </source>
</evidence>
<accession>A0A3S9V0K7</accession>
<dbReference type="GO" id="GO:0044781">
    <property type="term" value="P:bacterial-type flagellum organization"/>
    <property type="evidence" value="ECO:0007669"/>
    <property type="project" value="InterPro"/>
</dbReference>
<keyword evidence="8" id="KW-0282">Flagellum</keyword>
<sequence length="178" mass="20001">MPSTPDSQLPSGDINIWGNLMMVIVVLAIIIVLIVVLIRFLGRKNRYLSQSRSIRTLGAIGLGPNKSLQVIEIGSSIYLVGVGEDISMVDKISDPEEVILLQQAFEEEGAEFAGLTTVFSGLVSRFRKGNKVQEEELDESAFHEMFHAQLQKMPNRKRQMQELLKDQQQQSTDRLRDS</sequence>
<dbReference type="Proteomes" id="UP000270678">
    <property type="component" value="Chromosome"/>
</dbReference>
<evidence type="ECO:0000256" key="5">
    <source>
        <dbReference type="ARBA" id="ARBA00023136"/>
    </source>
</evidence>
<evidence type="ECO:0000256" key="6">
    <source>
        <dbReference type="SAM" id="MobiDB-lite"/>
    </source>
</evidence>
<proteinExistence type="predicted"/>
<dbReference type="OrthoDB" id="2376965at2"/>
<gene>
    <name evidence="8" type="ORF">EI981_17770</name>
</gene>
<organism evidence="8 9">
    <name type="scientific">Paenibacillus lutimineralis</name>
    <dbReference type="NCBI Taxonomy" id="2707005"/>
    <lineage>
        <taxon>Bacteria</taxon>
        <taxon>Bacillati</taxon>
        <taxon>Bacillota</taxon>
        <taxon>Bacilli</taxon>
        <taxon>Bacillales</taxon>
        <taxon>Paenibacillaceae</taxon>
        <taxon>Paenibacillus</taxon>
    </lineage>
</organism>
<dbReference type="KEGG" id="plut:EI981_17770"/>
<dbReference type="InterPro" id="IPR022781">
    <property type="entry name" value="Flagellar_biosynth_FliO"/>
</dbReference>
<feature type="transmembrane region" description="Helical" evidence="7">
    <location>
        <begin position="20"/>
        <end position="42"/>
    </location>
</feature>